<evidence type="ECO:0000256" key="1">
    <source>
        <dbReference type="ARBA" id="ARBA00022747"/>
    </source>
</evidence>
<dbReference type="Gene3D" id="3.90.220.20">
    <property type="entry name" value="DNA methylase specificity domains"/>
    <property type="match status" value="1"/>
</dbReference>
<organism evidence="4">
    <name type="scientific">marine sediment metagenome</name>
    <dbReference type="NCBI Taxonomy" id="412755"/>
    <lineage>
        <taxon>unclassified sequences</taxon>
        <taxon>metagenomes</taxon>
        <taxon>ecological metagenomes</taxon>
    </lineage>
</organism>
<reference evidence="4" key="1">
    <citation type="journal article" date="2015" name="Nature">
        <title>Complex archaea that bridge the gap between prokaryotes and eukaryotes.</title>
        <authorList>
            <person name="Spang A."/>
            <person name="Saw J.H."/>
            <person name="Jorgensen S.L."/>
            <person name="Zaremba-Niedzwiedzka K."/>
            <person name="Martijn J."/>
            <person name="Lind A.E."/>
            <person name="van Eijk R."/>
            <person name="Schleper C."/>
            <person name="Guy L."/>
            <person name="Ettema T.J."/>
        </authorList>
    </citation>
    <scope>NUCLEOTIDE SEQUENCE</scope>
</reference>
<name>A0A0F9HZ77_9ZZZZ</name>
<accession>A0A0F9HZ77</accession>
<dbReference type="InterPro" id="IPR044946">
    <property type="entry name" value="Restrct_endonuc_typeI_TRD_sf"/>
</dbReference>
<dbReference type="InterPro" id="IPR029063">
    <property type="entry name" value="SAM-dependent_MTases_sf"/>
</dbReference>
<evidence type="ECO:0000259" key="3">
    <source>
        <dbReference type="Pfam" id="PF02384"/>
    </source>
</evidence>
<comment type="caution">
    <text evidence="4">The sequence shown here is derived from an EMBL/GenBank/DDBJ whole genome shotgun (WGS) entry which is preliminary data.</text>
</comment>
<dbReference type="InterPro" id="IPR052916">
    <property type="entry name" value="Type-I_RE_MTase_Subunit"/>
</dbReference>
<dbReference type="SUPFAM" id="SSF116734">
    <property type="entry name" value="DNA methylase specificity domain"/>
    <property type="match status" value="1"/>
</dbReference>
<dbReference type="PANTHER" id="PTHR42998">
    <property type="entry name" value="TYPE I RESTRICTION ENZYME HINDVIIP M PROTEIN-RELATED"/>
    <property type="match status" value="1"/>
</dbReference>
<evidence type="ECO:0000256" key="2">
    <source>
        <dbReference type="ARBA" id="ARBA00023125"/>
    </source>
</evidence>
<feature type="non-terminal residue" evidence="4">
    <location>
        <position position="1"/>
    </location>
</feature>
<gene>
    <name evidence="4" type="ORF">LCGC14_2004570</name>
</gene>
<dbReference type="InterPro" id="IPR003356">
    <property type="entry name" value="DNA_methylase_A-5"/>
</dbReference>
<dbReference type="GO" id="GO:0009307">
    <property type="term" value="P:DNA restriction-modification system"/>
    <property type="evidence" value="ECO:0007669"/>
    <property type="project" value="UniProtKB-KW"/>
</dbReference>
<dbReference type="PANTHER" id="PTHR42998:SF1">
    <property type="entry name" value="TYPE I RESTRICTION ENZYME HINDI METHYLASE SUBUNIT"/>
    <property type="match status" value="1"/>
</dbReference>
<keyword evidence="1" id="KW-0680">Restriction system</keyword>
<dbReference type="GO" id="GO:0003677">
    <property type="term" value="F:DNA binding"/>
    <property type="evidence" value="ECO:0007669"/>
    <property type="project" value="UniProtKB-KW"/>
</dbReference>
<dbReference type="Gene3D" id="3.40.50.150">
    <property type="entry name" value="Vaccinia Virus protein VP39"/>
    <property type="match status" value="1"/>
</dbReference>
<feature type="domain" description="DNA methylase adenine-specific" evidence="3">
    <location>
        <begin position="168"/>
        <end position="448"/>
    </location>
</feature>
<evidence type="ECO:0000313" key="4">
    <source>
        <dbReference type="EMBL" id="KKL80457.1"/>
    </source>
</evidence>
<protein>
    <recommendedName>
        <fullName evidence="3">DNA methylase adenine-specific domain-containing protein</fullName>
    </recommendedName>
</protein>
<dbReference type="EMBL" id="LAZR01022848">
    <property type="protein sequence ID" value="KKL80457.1"/>
    <property type="molecule type" value="Genomic_DNA"/>
</dbReference>
<dbReference type="SUPFAM" id="SSF53335">
    <property type="entry name" value="S-adenosyl-L-methionine-dependent methyltransferases"/>
    <property type="match status" value="1"/>
</dbReference>
<proteinExistence type="predicted"/>
<sequence length="728" mass="84287">TAVLGVWFNGLDHLYIQKVIKKGNKITYKEIPNIPRKGQRIEDIGKYKKKDLIVPNNLTLLFKEIRNHLAGSLTGVTRDETIAQQIIILLFCKIYDEIETKPDDQVLFRVGVDEPTNLVRDRIEKLFLKVKSMYSDIFTKEDLVELDDNSLRYIIGQLQDYTLTEAERDAIRKAFEVFIGPALRGSEGQFFTPRNVIKMCFDIIDPNIGDTIIDPACGSGGFLVIALTEILKKLKKEGENRKWNELIFYQERNKILHKFKGIDKDKFLTKVTKAYMAIIGNGKENIFCENSLEFPENWNQKTQMSINLNNFNVLLTNPPFGSKIKIKGDRILSQYHLGYKWSTKDGVINKTNTIRNSQAPQILFIERCLQLLQEGGKMAIVLPEGLLGNPTQEYIRKFIFENSKVLAVIDAPTETFLPNTSTKTCILFLQKIIVKNENYKIFMAIAKKCGHDSRDNIIYKIKKDGEYLYNKEGKRIIDDDFLSISKRYQLIKDKKTAKFDRNGFLVSLWDLKSRSIIPRFYDPTIKEDLDKLKDKYDLITIGDLIDMGILSFHNGQGVQKKYYGTGDIPYIRTSDITNWELKIDPTYGVSEEIFKKFKQDLKKHDIIFVMDGGRLIGNNCILSEERDTKCLIQTHFQIFRCEKKEMLHPYLFLYLLNAPIIKKQVKANIVIQSTLATIGERTKDIFLPIPKDSKIREKIIKKTRKIIEGRAKLRREIEDISKTSLEYN</sequence>
<dbReference type="Pfam" id="PF02384">
    <property type="entry name" value="N6_Mtase"/>
    <property type="match status" value="1"/>
</dbReference>
<dbReference type="GO" id="GO:0008170">
    <property type="term" value="F:N-methyltransferase activity"/>
    <property type="evidence" value="ECO:0007669"/>
    <property type="project" value="InterPro"/>
</dbReference>
<dbReference type="PRINTS" id="PR00507">
    <property type="entry name" value="N12N6MTFRASE"/>
</dbReference>
<keyword evidence="2" id="KW-0238">DNA-binding</keyword>
<dbReference type="AlphaFoldDB" id="A0A0F9HZ77"/>